<dbReference type="Proteomes" id="UP000470926">
    <property type="component" value="Unassembled WGS sequence"/>
</dbReference>
<dbReference type="RefSeq" id="WP_124917022.1">
    <property type="nucleotide sequence ID" value="NZ_CP024959.1"/>
</dbReference>
<sequence length="72" mass="8199">MDEEGIPLNISAWRFRLSEKLSEGAADPTKQSAVSTGFLRGLVAPLLYDVGEPFKFDFSKEKMWVCQFKKTR</sequence>
<reference evidence="1 2" key="1">
    <citation type="journal article" date="2019" name="Nat. Med.">
        <title>A library of human gut bacterial isolates paired with longitudinal multiomics data enables mechanistic microbiome research.</title>
        <authorList>
            <person name="Poyet M."/>
            <person name="Groussin M."/>
            <person name="Gibbons S.M."/>
            <person name="Avila-Pacheco J."/>
            <person name="Jiang X."/>
            <person name="Kearney S.M."/>
            <person name="Perrotta A.R."/>
            <person name="Berdy B."/>
            <person name="Zhao S."/>
            <person name="Lieberman T.D."/>
            <person name="Swanson P.K."/>
            <person name="Smith M."/>
            <person name="Roesemann S."/>
            <person name="Alexander J.E."/>
            <person name="Rich S.A."/>
            <person name="Livny J."/>
            <person name="Vlamakis H."/>
            <person name="Clish C."/>
            <person name="Bullock K."/>
            <person name="Deik A."/>
            <person name="Scott J."/>
            <person name="Pierce K.A."/>
            <person name="Xavier R.J."/>
            <person name="Alm E.J."/>
        </authorList>
    </citation>
    <scope>NUCLEOTIDE SEQUENCE [LARGE SCALE GENOMIC DNA]</scope>
    <source>
        <strain evidence="1 2">BIOML-A26</strain>
    </source>
</reference>
<accession>A0A6I0VDH4</accession>
<dbReference type="AlphaFoldDB" id="A0A6I0VDH4"/>
<dbReference type="EMBL" id="WDFR01000001">
    <property type="protein sequence ID" value="KAB6031733.1"/>
    <property type="molecule type" value="Genomic_DNA"/>
</dbReference>
<name>A0A6I0VDH4_BIFAD</name>
<organism evidence="1 2">
    <name type="scientific">Bifidobacterium adolescentis</name>
    <dbReference type="NCBI Taxonomy" id="1680"/>
    <lineage>
        <taxon>Bacteria</taxon>
        <taxon>Bacillati</taxon>
        <taxon>Actinomycetota</taxon>
        <taxon>Actinomycetes</taxon>
        <taxon>Bifidobacteriales</taxon>
        <taxon>Bifidobacteriaceae</taxon>
        <taxon>Bifidobacterium</taxon>
    </lineage>
</organism>
<proteinExistence type="predicted"/>
<evidence type="ECO:0000313" key="2">
    <source>
        <dbReference type="Proteomes" id="UP000470926"/>
    </source>
</evidence>
<protein>
    <submittedName>
        <fullName evidence="1">Uncharacterized protein</fullName>
    </submittedName>
</protein>
<evidence type="ECO:0000313" key="1">
    <source>
        <dbReference type="EMBL" id="KAB6031733.1"/>
    </source>
</evidence>
<gene>
    <name evidence="1" type="ORF">GA542_00545</name>
</gene>
<comment type="caution">
    <text evidence="1">The sequence shown here is derived from an EMBL/GenBank/DDBJ whole genome shotgun (WGS) entry which is preliminary data.</text>
</comment>